<dbReference type="OrthoDB" id="1860613at2759"/>
<keyword evidence="6" id="KW-1185">Reference proteome</keyword>
<proteinExistence type="predicted"/>
<dbReference type="Gene3D" id="1.25.40.20">
    <property type="entry name" value="Ankyrin repeat-containing domain"/>
    <property type="match status" value="4"/>
</dbReference>
<dbReference type="InterPro" id="IPR011990">
    <property type="entry name" value="TPR-like_helical_dom_sf"/>
</dbReference>
<evidence type="ECO:0000256" key="1">
    <source>
        <dbReference type="ARBA" id="ARBA00022737"/>
    </source>
</evidence>
<feature type="repeat" description="TPR" evidence="4">
    <location>
        <begin position="380"/>
        <end position="413"/>
    </location>
</feature>
<keyword evidence="1" id="KW-0677">Repeat</keyword>
<dbReference type="Proteomes" id="UP000636709">
    <property type="component" value="Unassembled WGS sequence"/>
</dbReference>
<dbReference type="PROSITE" id="PS50297">
    <property type="entry name" value="ANK_REP_REGION"/>
    <property type="match status" value="6"/>
</dbReference>
<feature type="repeat" description="ANK" evidence="3">
    <location>
        <begin position="526"/>
        <end position="558"/>
    </location>
</feature>
<feature type="repeat" description="ANK" evidence="3">
    <location>
        <begin position="189"/>
        <end position="218"/>
    </location>
</feature>
<dbReference type="AlphaFoldDB" id="A0A835B6V8"/>
<dbReference type="PANTHER" id="PTHR46224">
    <property type="entry name" value="ANKYRIN REPEAT FAMILY PROTEIN"/>
    <property type="match status" value="1"/>
</dbReference>
<gene>
    <name evidence="5" type="ORF">HU200_041809</name>
</gene>
<dbReference type="Gene3D" id="1.25.40.10">
    <property type="entry name" value="Tetratricopeptide repeat domain"/>
    <property type="match status" value="2"/>
</dbReference>
<dbReference type="SUPFAM" id="SSF48452">
    <property type="entry name" value="TPR-like"/>
    <property type="match status" value="2"/>
</dbReference>
<dbReference type="SMART" id="SM00248">
    <property type="entry name" value="ANK"/>
    <property type="match status" value="8"/>
</dbReference>
<accession>A0A835B6V8</accession>
<dbReference type="PRINTS" id="PR01415">
    <property type="entry name" value="ANKYRIN"/>
</dbReference>
<feature type="repeat" description="ANK" evidence="3">
    <location>
        <begin position="153"/>
        <end position="185"/>
    </location>
</feature>
<evidence type="ECO:0000256" key="4">
    <source>
        <dbReference type="PROSITE-ProRule" id="PRU00339"/>
    </source>
</evidence>
<dbReference type="InterPro" id="IPR002110">
    <property type="entry name" value="Ankyrin_rpt"/>
</dbReference>
<dbReference type="Pfam" id="PF12796">
    <property type="entry name" value="Ank_2"/>
    <property type="match status" value="2"/>
</dbReference>
<dbReference type="InterPro" id="IPR036770">
    <property type="entry name" value="Ankyrin_rpt-contain_sf"/>
</dbReference>
<organism evidence="5 6">
    <name type="scientific">Digitaria exilis</name>
    <dbReference type="NCBI Taxonomy" id="1010633"/>
    <lineage>
        <taxon>Eukaryota</taxon>
        <taxon>Viridiplantae</taxon>
        <taxon>Streptophyta</taxon>
        <taxon>Embryophyta</taxon>
        <taxon>Tracheophyta</taxon>
        <taxon>Spermatophyta</taxon>
        <taxon>Magnoliopsida</taxon>
        <taxon>Liliopsida</taxon>
        <taxon>Poales</taxon>
        <taxon>Poaceae</taxon>
        <taxon>PACMAD clade</taxon>
        <taxon>Panicoideae</taxon>
        <taxon>Panicodae</taxon>
        <taxon>Paniceae</taxon>
        <taxon>Anthephorinae</taxon>
        <taxon>Digitaria</taxon>
    </lineage>
</organism>
<feature type="repeat" description="ANK" evidence="3">
    <location>
        <begin position="88"/>
        <end position="120"/>
    </location>
</feature>
<dbReference type="InterPro" id="IPR019734">
    <property type="entry name" value="TPR_rpt"/>
</dbReference>
<dbReference type="Pfam" id="PF13637">
    <property type="entry name" value="Ank_4"/>
    <property type="match status" value="1"/>
</dbReference>
<evidence type="ECO:0000256" key="2">
    <source>
        <dbReference type="ARBA" id="ARBA00022803"/>
    </source>
</evidence>
<dbReference type="PROSITE" id="PS50088">
    <property type="entry name" value="ANK_REPEAT"/>
    <property type="match status" value="6"/>
</dbReference>
<feature type="repeat" description="ANK" evidence="3">
    <location>
        <begin position="217"/>
        <end position="249"/>
    </location>
</feature>
<dbReference type="PANTHER" id="PTHR46224:SF48">
    <property type="entry name" value="OS02G0493050 PROTEIN"/>
    <property type="match status" value="1"/>
</dbReference>
<dbReference type="InterPro" id="IPR013105">
    <property type="entry name" value="TPR_2"/>
</dbReference>
<dbReference type="Pfam" id="PF00023">
    <property type="entry name" value="Ank"/>
    <property type="match status" value="1"/>
</dbReference>
<sequence>MAPPPTSGTSSPQLRRRLWQAAADGDLQLFKRTATALDAGKGCLKDAVETVKSRGAGVLHAAAGHGRMSVCVYVVEELLVDVNASDDSGDTPLAYAVRSGSLDTVQYLLDHDANPDKPNGNGSTPLHLAAAGGNCEIVKALISKGANVDPCCDSGTPLHMAAFFKQDGAMKILLDHSADCNKVFNTVCTPLFVALTAGSLKCVKLLIKAGADVKGVGTVTPLITAVNNGLTDFYNCLLEAGADPDVRDDDDPMRNMKPDDLKLEGNKAYKRNDFATSAKLYSMAGRPSLSAPELCVVLFCLTAALRCRLLAPITAPCAQEDAGQQDATQIGGCRSSPAADQCPDDSTLYSNRCLCWLKMGKGDQALSDSGICRIQRPGWAKACYLQGAALMLLKDYEKACDAFVDGLKLDPTNVEIEKVLWEAINCLKTSRPGAPKRRLLQAAADGDLQRFKRIASVLDAGKGRLGQTVAAVKDHGAGALHIAAFPGKTALCAFLVEELHQDVNAADESDGKGNVSTAGADVKDVGTITPLILAVKKGLTDFYKCLLEAGADPNVRDDVRILCTTFGYLPIETAANKNRRKDIEILLPVTSHVPYVHDWSVDGILSYMESMPSMEAARHYPDDLTMFSNRSLCWLKLGEGDRALMDAQNPIVVLQPFYLQDYEKATDAFLDGLKLDPANVEIDKALWYCIFIPLFLKTHQVVWEAVNGMKESHIAKQLSAVSLAQ</sequence>
<dbReference type="PROSITE" id="PS50005">
    <property type="entry name" value="TPR"/>
    <property type="match status" value="1"/>
</dbReference>
<evidence type="ECO:0000256" key="3">
    <source>
        <dbReference type="PROSITE-ProRule" id="PRU00023"/>
    </source>
</evidence>
<dbReference type="SMART" id="SM00028">
    <property type="entry name" value="TPR"/>
    <property type="match status" value="1"/>
</dbReference>
<evidence type="ECO:0000313" key="5">
    <source>
        <dbReference type="EMBL" id="KAF8689487.1"/>
    </source>
</evidence>
<keyword evidence="3" id="KW-0040">ANK repeat</keyword>
<dbReference type="EMBL" id="JACEFO010002015">
    <property type="protein sequence ID" value="KAF8689487.1"/>
    <property type="molecule type" value="Genomic_DNA"/>
</dbReference>
<dbReference type="Pfam" id="PF07719">
    <property type="entry name" value="TPR_2"/>
    <property type="match status" value="1"/>
</dbReference>
<reference evidence="5" key="1">
    <citation type="submission" date="2020-07" db="EMBL/GenBank/DDBJ databases">
        <title>Genome sequence and genetic diversity analysis of an under-domesticated orphan crop, white fonio (Digitaria exilis).</title>
        <authorList>
            <person name="Bennetzen J.L."/>
            <person name="Chen S."/>
            <person name="Ma X."/>
            <person name="Wang X."/>
            <person name="Yssel A.E.J."/>
            <person name="Chaluvadi S.R."/>
            <person name="Johnson M."/>
            <person name="Gangashetty P."/>
            <person name="Hamidou F."/>
            <person name="Sanogo M.D."/>
            <person name="Zwaenepoel A."/>
            <person name="Wallace J."/>
            <person name="Van De Peer Y."/>
            <person name="Van Deynze A."/>
        </authorList>
    </citation>
    <scope>NUCLEOTIDE SEQUENCE</scope>
    <source>
        <tissue evidence="5">Leaves</tissue>
    </source>
</reference>
<evidence type="ECO:0000313" key="6">
    <source>
        <dbReference type="Proteomes" id="UP000636709"/>
    </source>
</evidence>
<feature type="repeat" description="ANK" evidence="3">
    <location>
        <begin position="121"/>
        <end position="149"/>
    </location>
</feature>
<dbReference type="InterPro" id="IPR051616">
    <property type="entry name" value="Cul2-RING_E3_ligase_SR"/>
</dbReference>
<comment type="caution">
    <text evidence="5">The sequence shown here is derived from an EMBL/GenBank/DDBJ whole genome shotgun (WGS) entry which is preliminary data.</text>
</comment>
<dbReference type="SUPFAM" id="SSF48403">
    <property type="entry name" value="Ankyrin repeat"/>
    <property type="match status" value="2"/>
</dbReference>
<protein>
    <submittedName>
        <fullName evidence="5">Uncharacterized protein</fullName>
    </submittedName>
</protein>
<name>A0A835B6V8_9POAL</name>
<keyword evidence="2 4" id="KW-0802">TPR repeat</keyword>